<sequence length="181" mass="20759">MRPDLIVKNRKLNRLLGVAEVILSCVMFFLAFWNIGWLYRLVGLCAIIYYLVDIEQGLEESHAITRSVRIILIVIGVLYMGLSMVCVFVNVDVLLRIFGLTGAGYLGFKSYQLVRSGIFNKKLKLADSLIAVILSVFPAILLIIYAFWYFWLILLAFTLLYNLVHLIVRIKIERGPTNREL</sequence>
<dbReference type="RefSeq" id="WP_003650569.1">
    <property type="nucleotide sequence ID" value="NC_008530.1"/>
</dbReference>
<gene>
    <name evidence="2" type="ordered locus">LGAS_1871</name>
</gene>
<proteinExistence type="predicted"/>
<feature type="transmembrane region" description="Helical" evidence="1">
    <location>
        <begin position="70"/>
        <end position="91"/>
    </location>
</feature>
<accession>A0A805YRY2</accession>
<evidence type="ECO:0000313" key="2">
    <source>
        <dbReference type="EMBL" id="ABJ61145.1"/>
    </source>
</evidence>
<keyword evidence="1" id="KW-1133">Transmembrane helix</keyword>
<dbReference type="KEGG" id="lga:LGAS_1871"/>
<name>A0A805YRY2_LACGA</name>
<feature type="transmembrane region" description="Helical" evidence="1">
    <location>
        <begin position="150"/>
        <end position="168"/>
    </location>
</feature>
<dbReference type="EMBL" id="CP000413">
    <property type="protein sequence ID" value="ABJ61145.1"/>
    <property type="molecule type" value="Genomic_DNA"/>
</dbReference>
<evidence type="ECO:0000313" key="3">
    <source>
        <dbReference type="Proteomes" id="UP000000664"/>
    </source>
</evidence>
<protein>
    <submittedName>
        <fullName evidence="2">Uncharacterized protein</fullName>
    </submittedName>
</protein>
<dbReference type="Proteomes" id="UP000000664">
    <property type="component" value="Chromosome"/>
</dbReference>
<evidence type="ECO:0000256" key="1">
    <source>
        <dbReference type="SAM" id="Phobius"/>
    </source>
</evidence>
<keyword evidence="1" id="KW-0472">Membrane</keyword>
<feature type="transmembrane region" description="Helical" evidence="1">
    <location>
        <begin position="37"/>
        <end position="58"/>
    </location>
</feature>
<keyword evidence="1" id="KW-0812">Transmembrane</keyword>
<dbReference type="GeneID" id="29639038"/>
<dbReference type="AlphaFoldDB" id="A0A805YRY2"/>
<reference evidence="2 3" key="1">
    <citation type="journal article" date="2006" name="Proc. Natl. Acad. Sci. U.S.A.">
        <title>Comparative genomics of the lactic acid bacteria.</title>
        <authorList>
            <person name="Makarova K."/>
            <person name="Slesarev A."/>
            <person name="Wolf Y."/>
            <person name="Sorokin A."/>
            <person name="Mirkin B."/>
            <person name="Koonin E."/>
            <person name="Pavlov A."/>
            <person name="Pavlova N."/>
            <person name="Karamychev V."/>
            <person name="Polouchine N."/>
            <person name="Shakhova V."/>
            <person name="Grigoriev I."/>
            <person name="Lou Y."/>
            <person name="Rohksar D."/>
            <person name="Lucas S."/>
            <person name="Huang K."/>
            <person name="Goodstein D.M."/>
            <person name="Hawkins T."/>
            <person name="Plengvidhya V."/>
            <person name="Welker D."/>
            <person name="Hughes J."/>
            <person name="Goh Y."/>
            <person name="Benson A."/>
            <person name="Baldwin K."/>
            <person name="Lee J.H."/>
            <person name="Diaz-Muniz I."/>
            <person name="Dosti B."/>
            <person name="Smeianov V."/>
            <person name="Wechter W."/>
            <person name="Barabote R."/>
            <person name="Lorca G."/>
            <person name="Altermann E."/>
            <person name="Barrangou R."/>
            <person name="Ganesan B."/>
            <person name="Xie Y."/>
            <person name="Rawsthorne H."/>
            <person name="Tamir D."/>
            <person name="Parker C."/>
            <person name="Breidt F."/>
            <person name="Broadbent J."/>
            <person name="Hutkins R."/>
            <person name="O'Sullivan D."/>
            <person name="Steele J."/>
            <person name="Unlu G."/>
            <person name="Saier M."/>
            <person name="Klaenhammer T."/>
            <person name="Richardson P."/>
            <person name="Kozyavkin S."/>
            <person name="Weimer B."/>
            <person name="Mills D."/>
        </authorList>
    </citation>
    <scope>NUCLEOTIDE SEQUENCE [LARGE SCALE GENOMIC DNA]</scope>
    <source>
        <strain evidence="3">ATCC 33323 / DSM 20243 / BCRC 14619 / CIP 102991 / JCM 1131 / KCTC 3163 / NCIMB 11718 / NCTC 13722 / AM63</strain>
    </source>
</reference>
<feature type="transmembrane region" description="Helical" evidence="1">
    <location>
        <begin position="126"/>
        <end position="144"/>
    </location>
</feature>
<organism evidence="2 3">
    <name type="scientific">Lactobacillus gasseri (strain ATCC 33323 / DSM 20243 / BCRC 14619 / CIP 102991 / JCM 1131 / KCTC 3163 / NCIMB 11718 / NCTC 13722 / AM63)</name>
    <dbReference type="NCBI Taxonomy" id="324831"/>
    <lineage>
        <taxon>Bacteria</taxon>
        <taxon>Bacillati</taxon>
        <taxon>Bacillota</taxon>
        <taxon>Bacilli</taxon>
        <taxon>Lactobacillales</taxon>
        <taxon>Lactobacillaceae</taxon>
        <taxon>Lactobacillus</taxon>
    </lineage>
</organism>